<dbReference type="EMBL" id="JBICZW010000049">
    <property type="protein sequence ID" value="MFG3194353.1"/>
    <property type="molecule type" value="Genomic_DNA"/>
</dbReference>
<evidence type="ECO:0000313" key="2">
    <source>
        <dbReference type="EMBL" id="MFG3194353.1"/>
    </source>
</evidence>
<evidence type="ECO:0000313" key="3">
    <source>
        <dbReference type="Proteomes" id="UP001604282"/>
    </source>
</evidence>
<feature type="compositionally biased region" description="Gly residues" evidence="1">
    <location>
        <begin position="85"/>
        <end position="123"/>
    </location>
</feature>
<gene>
    <name evidence="2" type="ORF">ACGFYS_36195</name>
</gene>
<dbReference type="Proteomes" id="UP001604282">
    <property type="component" value="Unassembled WGS sequence"/>
</dbReference>
<comment type="caution">
    <text evidence="2">The sequence shown here is derived from an EMBL/GenBank/DDBJ whole genome shotgun (WGS) entry which is preliminary data.</text>
</comment>
<dbReference type="RefSeq" id="WP_392884981.1">
    <property type="nucleotide sequence ID" value="NZ_JBICZW010000049.1"/>
</dbReference>
<sequence>MAVRTVRAESSLVEPVGRVRGAADPTAVHGVTPSALAFPPVAVRVVGDVGAAALPGAAVGASPLLGSGGDGLPLLVEARAGRARVGGAGAPGWAGRARPGGRGGRARGGGAGAPGSGGAGGADPGELPLRTAEDAARPAGRRAHVVR</sequence>
<accession>A0ABW7C3N2</accession>
<proteinExistence type="predicted"/>
<reference evidence="2 3" key="1">
    <citation type="submission" date="2024-10" db="EMBL/GenBank/DDBJ databases">
        <title>The Natural Products Discovery Center: Release of the First 8490 Sequenced Strains for Exploring Actinobacteria Biosynthetic Diversity.</title>
        <authorList>
            <person name="Kalkreuter E."/>
            <person name="Kautsar S.A."/>
            <person name="Yang D."/>
            <person name="Bader C.D."/>
            <person name="Teijaro C.N."/>
            <person name="Fluegel L."/>
            <person name="Davis C.M."/>
            <person name="Simpson J.R."/>
            <person name="Lauterbach L."/>
            <person name="Steele A.D."/>
            <person name="Gui C."/>
            <person name="Meng S."/>
            <person name="Li G."/>
            <person name="Viehrig K."/>
            <person name="Ye F."/>
            <person name="Su P."/>
            <person name="Kiefer A.F."/>
            <person name="Nichols A."/>
            <person name="Cepeda A.J."/>
            <person name="Yan W."/>
            <person name="Fan B."/>
            <person name="Jiang Y."/>
            <person name="Adhikari A."/>
            <person name="Zheng C.-J."/>
            <person name="Schuster L."/>
            <person name="Cowan T.M."/>
            <person name="Smanski M.J."/>
            <person name="Chevrette M.G."/>
            <person name="De Carvalho L.P.S."/>
            <person name="Shen B."/>
        </authorList>
    </citation>
    <scope>NUCLEOTIDE SEQUENCE [LARGE SCALE GENOMIC DNA]</scope>
    <source>
        <strain evidence="2 3">NPDC048229</strain>
    </source>
</reference>
<organism evidence="2 3">
    <name type="scientific">Streptomyces omiyaensis</name>
    <dbReference type="NCBI Taxonomy" id="68247"/>
    <lineage>
        <taxon>Bacteria</taxon>
        <taxon>Bacillati</taxon>
        <taxon>Actinomycetota</taxon>
        <taxon>Actinomycetes</taxon>
        <taxon>Kitasatosporales</taxon>
        <taxon>Streptomycetaceae</taxon>
        <taxon>Streptomyces</taxon>
    </lineage>
</organism>
<evidence type="ECO:0000256" key="1">
    <source>
        <dbReference type="SAM" id="MobiDB-lite"/>
    </source>
</evidence>
<keyword evidence="3" id="KW-1185">Reference proteome</keyword>
<feature type="region of interest" description="Disordered" evidence="1">
    <location>
        <begin position="85"/>
        <end position="147"/>
    </location>
</feature>
<protein>
    <submittedName>
        <fullName evidence="2">Uncharacterized protein</fullName>
    </submittedName>
</protein>
<name>A0ABW7C3N2_9ACTN</name>